<accession>A0A559JXA3</accession>
<feature type="domain" description="GH18" evidence="1">
    <location>
        <begin position="140"/>
        <end position="348"/>
    </location>
</feature>
<dbReference type="OrthoDB" id="1633417at2"/>
<keyword evidence="2" id="KW-0378">Hydrolase</keyword>
<organism evidence="2 3">
    <name type="scientific">Cohnella terricola</name>
    <dbReference type="NCBI Taxonomy" id="1289167"/>
    <lineage>
        <taxon>Bacteria</taxon>
        <taxon>Bacillati</taxon>
        <taxon>Bacillota</taxon>
        <taxon>Bacilli</taxon>
        <taxon>Bacillales</taxon>
        <taxon>Paenibacillaceae</taxon>
        <taxon>Cohnella</taxon>
    </lineage>
</organism>
<dbReference type="InterPro" id="IPR001223">
    <property type="entry name" value="Glyco_hydro18_cat"/>
</dbReference>
<protein>
    <submittedName>
        <fullName evidence="2">Glycosyl hydrolase</fullName>
    </submittedName>
</protein>
<dbReference type="SUPFAM" id="SSF51445">
    <property type="entry name" value="(Trans)glycosidases"/>
    <property type="match status" value="1"/>
</dbReference>
<dbReference type="PANTHER" id="PTHR46066:SF2">
    <property type="entry name" value="CHITINASE DOMAIN-CONTAINING PROTEIN 1"/>
    <property type="match status" value="1"/>
</dbReference>
<gene>
    <name evidence="2" type="ORF">FPZ45_02735</name>
</gene>
<evidence type="ECO:0000313" key="3">
    <source>
        <dbReference type="Proteomes" id="UP000316330"/>
    </source>
</evidence>
<sequence length="367" mass="40524">MNGLKAYNGRKRLFGLAAAGAIAVAATTLYLCRQDVFGAAVKPQITEHKTERSAWIADWRWEAGVADLEAVAGGLTSLQMFAAYFDPSDRLLITEDFRDALPQIREIAVRKELKELYLTLVNDIVFPDETASQKDPGLVSRLVADWSSRKRHIDEIVDIVDTIGLSGVELDYERVAENDWPHFVQLIRELQARLNTKGKSLRVVFEPRAPIEKLDLPEGPTYVMMAYNLYGGHSGPGPKADDAFIAKHAARMKKLPGSPYIALATGGFDWQLETGKAVGITEGQAAKLAERSSSAPLRDGSSGGLRFDYKDSNQAKHTVWYADGTTLAQWINAAKNAGIYNIAIWKLDELSPESLNQLRSSSSHYVE</sequence>
<name>A0A559JXA3_9BACL</name>
<dbReference type="PANTHER" id="PTHR46066">
    <property type="entry name" value="CHITINASE DOMAIN-CONTAINING PROTEIN 1 FAMILY MEMBER"/>
    <property type="match status" value="1"/>
</dbReference>
<dbReference type="GO" id="GO:0005975">
    <property type="term" value="P:carbohydrate metabolic process"/>
    <property type="evidence" value="ECO:0007669"/>
    <property type="project" value="InterPro"/>
</dbReference>
<reference evidence="2 3" key="1">
    <citation type="submission" date="2019-07" db="EMBL/GenBank/DDBJ databases">
        <authorList>
            <person name="Kim J."/>
        </authorList>
    </citation>
    <scope>NUCLEOTIDE SEQUENCE [LARGE SCALE GENOMIC DNA]</scope>
    <source>
        <strain evidence="2 3">G13</strain>
    </source>
</reference>
<dbReference type="EMBL" id="VNJJ01000001">
    <property type="protein sequence ID" value="TVY04513.1"/>
    <property type="molecule type" value="Genomic_DNA"/>
</dbReference>
<dbReference type="Gene3D" id="3.20.20.80">
    <property type="entry name" value="Glycosidases"/>
    <property type="match status" value="1"/>
</dbReference>
<proteinExistence type="predicted"/>
<dbReference type="Gene3D" id="3.10.50.10">
    <property type="match status" value="1"/>
</dbReference>
<evidence type="ECO:0000259" key="1">
    <source>
        <dbReference type="Pfam" id="PF00704"/>
    </source>
</evidence>
<dbReference type="RefSeq" id="WP_144698107.1">
    <property type="nucleotide sequence ID" value="NZ_VNJJ01000001.1"/>
</dbReference>
<dbReference type="Pfam" id="PF00704">
    <property type="entry name" value="Glyco_hydro_18"/>
    <property type="match status" value="1"/>
</dbReference>
<evidence type="ECO:0000313" key="2">
    <source>
        <dbReference type="EMBL" id="TVY04513.1"/>
    </source>
</evidence>
<dbReference type="InterPro" id="IPR017853">
    <property type="entry name" value="GH"/>
</dbReference>
<dbReference type="InterPro" id="IPR029070">
    <property type="entry name" value="Chitinase_insertion_sf"/>
</dbReference>
<dbReference type="Proteomes" id="UP000316330">
    <property type="component" value="Unassembled WGS sequence"/>
</dbReference>
<dbReference type="GO" id="GO:0016787">
    <property type="term" value="F:hydrolase activity"/>
    <property type="evidence" value="ECO:0007669"/>
    <property type="project" value="UniProtKB-KW"/>
</dbReference>
<dbReference type="AlphaFoldDB" id="A0A559JXA3"/>
<comment type="caution">
    <text evidence="2">The sequence shown here is derived from an EMBL/GenBank/DDBJ whole genome shotgun (WGS) entry which is preliminary data.</text>
</comment>
<keyword evidence="3" id="KW-1185">Reference proteome</keyword>